<proteinExistence type="predicted"/>
<evidence type="ECO:0000313" key="2">
    <source>
        <dbReference type="EMBL" id="SCB46652.1"/>
    </source>
</evidence>
<reference evidence="2 3" key="1">
    <citation type="submission" date="2016-08" db="EMBL/GenBank/DDBJ databases">
        <authorList>
            <person name="Seilhamer J.J."/>
        </authorList>
    </citation>
    <scope>NUCLEOTIDE SEQUENCE [LARGE SCALE GENOMIC DNA]</scope>
    <source>
        <strain evidence="2 3">CCBAU 10071</strain>
    </source>
</reference>
<evidence type="ECO:0000313" key="3">
    <source>
        <dbReference type="Proteomes" id="UP000183174"/>
    </source>
</evidence>
<dbReference type="Pfam" id="PF00903">
    <property type="entry name" value="Glyoxalase"/>
    <property type="match status" value="1"/>
</dbReference>
<dbReference type="PROSITE" id="PS51819">
    <property type="entry name" value="VOC"/>
    <property type="match status" value="1"/>
</dbReference>
<dbReference type="Gene3D" id="3.10.180.10">
    <property type="entry name" value="2,3-Dihydroxybiphenyl 1,2-Dioxygenase, domain 1"/>
    <property type="match status" value="1"/>
</dbReference>
<name>A0A1C3X319_9BRAD</name>
<dbReference type="RefSeq" id="WP_141697689.1">
    <property type="nucleotide sequence ID" value="NZ_FMAE01000009.1"/>
</dbReference>
<dbReference type="InterPro" id="IPR005624">
    <property type="entry name" value="PduO/GlcC-like"/>
</dbReference>
<dbReference type="EMBL" id="FMAE01000009">
    <property type="protein sequence ID" value="SCB46652.1"/>
    <property type="molecule type" value="Genomic_DNA"/>
</dbReference>
<dbReference type="Gene3D" id="3.30.450.150">
    <property type="entry name" value="Haem-degrading domain"/>
    <property type="match status" value="1"/>
</dbReference>
<accession>A0A1C3X319</accession>
<dbReference type="SUPFAM" id="SSF54593">
    <property type="entry name" value="Glyoxalase/Bleomycin resistance protein/Dihydroxybiphenyl dioxygenase"/>
    <property type="match status" value="1"/>
</dbReference>
<feature type="domain" description="VOC" evidence="1">
    <location>
        <begin position="140"/>
        <end position="276"/>
    </location>
</feature>
<dbReference type="InterPro" id="IPR037523">
    <property type="entry name" value="VOC_core"/>
</dbReference>
<dbReference type="InterPro" id="IPR038084">
    <property type="entry name" value="PduO/GlcC-like_sf"/>
</dbReference>
<dbReference type="PANTHER" id="PTHR34309:SF1">
    <property type="entry name" value="PROTEIN GLCG"/>
    <property type="match status" value="1"/>
</dbReference>
<dbReference type="GO" id="GO:0016740">
    <property type="term" value="F:transferase activity"/>
    <property type="evidence" value="ECO:0007669"/>
    <property type="project" value="UniProtKB-KW"/>
</dbReference>
<dbReference type="SUPFAM" id="SSF143744">
    <property type="entry name" value="GlcG-like"/>
    <property type="match status" value="1"/>
</dbReference>
<dbReference type="InterPro" id="IPR029068">
    <property type="entry name" value="Glyas_Bleomycin-R_OHBP_Dase"/>
</dbReference>
<evidence type="ECO:0000259" key="1">
    <source>
        <dbReference type="PROSITE" id="PS51819"/>
    </source>
</evidence>
<dbReference type="InterPro" id="IPR004360">
    <property type="entry name" value="Glyas_Fos-R_dOase_dom"/>
</dbReference>
<dbReference type="PANTHER" id="PTHR34309">
    <property type="entry name" value="SLR1406 PROTEIN"/>
    <property type="match status" value="1"/>
</dbReference>
<keyword evidence="2" id="KW-0808">Transferase</keyword>
<dbReference type="AlphaFoldDB" id="A0A1C3X319"/>
<dbReference type="InterPro" id="IPR052517">
    <property type="entry name" value="GlcG_carb_metab_protein"/>
</dbReference>
<gene>
    <name evidence="2" type="ORF">GA0061099_100911</name>
</gene>
<sequence>MDLLSYAKTIAGRIEAESTKAKVPVAICIIDVHGNIILKHRMSGAPTFSLELSERKAYTSALVGLRTADLSPMVQPGQALFPLMGVAGGRFCSMGGGAPLSIDGQLLAGVGISGGTVEQDVRILEAGLREPAPLDKIEMKLEVVVLPVSNVERSKRFYAELGWRLDIDYEGKDGYRVIQFTPPRSECSVIFGSKLTTAAPGSVKGLHLVVSDIQAARDDLRRRGVAVSEPFHDPVGIFHHISMHDLVPGPNPERKSYASYAFFVDPDGNEWIFQEITARLTGHIEEGDESFTPELTAVVRRAEAAAQASADAGVHAAA</sequence>
<protein>
    <submittedName>
        <fullName evidence="2">ATP:cob(I)alamin adenosyltransferase</fullName>
    </submittedName>
</protein>
<organism evidence="2 3">
    <name type="scientific">Bradyrhizobium yuanmingense</name>
    <dbReference type="NCBI Taxonomy" id="108015"/>
    <lineage>
        <taxon>Bacteria</taxon>
        <taxon>Pseudomonadati</taxon>
        <taxon>Pseudomonadota</taxon>
        <taxon>Alphaproteobacteria</taxon>
        <taxon>Hyphomicrobiales</taxon>
        <taxon>Nitrobacteraceae</taxon>
        <taxon>Bradyrhizobium</taxon>
    </lineage>
</organism>
<dbReference type="Proteomes" id="UP000183174">
    <property type="component" value="Unassembled WGS sequence"/>
</dbReference>
<dbReference type="Pfam" id="PF03928">
    <property type="entry name" value="HbpS-like"/>
    <property type="match status" value="1"/>
</dbReference>